<protein>
    <recommendedName>
        <fullName evidence="1">Amidohydrolase 3 domain-containing protein</fullName>
    </recommendedName>
</protein>
<dbReference type="InterPro" id="IPR013108">
    <property type="entry name" value="Amidohydro_3"/>
</dbReference>
<reference evidence="2" key="1">
    <citation type="submission" date="2018-05" db="EMBL/GenBank/DDBJ databases">
        <authorList>
            <person name="Lanie J.A."/>
            <person name="Ng W.-L."/>
            <person name="Kazmierczak K.M."/>
            <person name="Andrzejewski T.M."/>
            <person name="Davidsen T.M."/>
            <person name="Wayne K.J."/>
            <person name="Tettelin H."/>
            <person name="Glass J.I."/>
            <person name="Rusch D."/>
            <person name="Podicherti R."/>
            <person name="Tsui H.-C.T."/>
            <person name="Winkler M.E."/>
        </authorList>
    </citation>
    <scope>NUCLEOTIDE SEQUENCE</scope>
</reference>
<dbReference type="Gene3D" id="3.10.310.70">
    <property type="match status" value="1"/>
</dbReference>
<organism evidence="2">
    <name type="scientific">marine metagenome</name>
    <dbReference type="NCBI Taxonomy" id="408172"/>
    <lineage>
        <taxon>unclassified sequences</taxon>
        <taxon>metagenomes</taxon>
        <taxon>ecological metagenomes</taxon>
    </lineage>
</organism>
<evidence type="ECO:0000313" key="2">
    <source>
        <dbReference type="EMBL" id="SUZ61559.1"/>
    </source>
</evidence>
<feature type="domain" description="Amidohydrolase 3" evidence="1">
    <location>
        <begin position="79"/>
        <end position="534"/>
    </location>
</feature>
<dbReference type="AlphaFoldDB" id="A0A381P5H4"/>
<dbReference type="SUPFAM" id="SSF51338">
    <property type="entry name" value="Composite domain of metallo-dependent hydrolases"/>
    <property type="match status" value="1"/>
</dbReference>
<dbReference type="Pfam" id="PF07969">
    <property type="entry name" value="Amidohydro_3"/>
    <property type="match status" value="1"/>
</dbReference>
<dbReference type="Gene3D" id="2.30.40.10">
    <property type="entry name" value="Urease, subunit C, domain 1"/>
    <property type="match status" value="1"/>
</dbReference>
<dbReference type="PANTHER" id="PTHR22642">
    <property type="entry name" value="IMIDAZOLONEPROPIONASE"/>
    <property type="match status" value="1"/>
</dbReference>
<dbReference type="SUPFAM" id="SSF51556">
    <property type="entry name" value="Metallo-dependent hydrolases"/>
    <property type="match status" value="1"/>
</dbReference>
<dbReference type="PANTHER" id="PTHR22642:SF21">
    <property type="entry name" value="PERIPLASMIC PROTEIN"/>
    <property type="match status" value="1"/>
</dbReference>
<gene>
    <name evidence="2" type="ORF">METZ01_LOCUS14413</name>
</gene>
<dbReference type="GO" id="GO:0016810">
    <property type="term" value="F:hydrolase activity, acting on carbon-nitrogen (but not peptide) bonds"/>
    <property type="evidence" value="ECO:0007669"/>
    <property type="project" value="InterPro"/>
</dbReference>
<dbReference type="Gene3D" id="3.20.20.140">
    <property type="entry name" value="Metal-dependent hydrolases"/>
    <property type="match status" value="1"/>
</dbReference>
<dbReference type="InterPro" id="IPR032466">
    <property type="entry name" value="Metal_Hydrolase"/>
</dbReference>
<dbReference type="InterPro" id="IPR011059">
    <property type="entry name" value="Metal-dep_hydrolase_composite"/>
</dbReference>
<dbReference type="EMBL" id="UINC01000811">
    <property type="protein sequence ID" value="SUZ61559.1"/>
    <property type="molecule type" value="Genomic_DNA"/>
</dbReference>
<proteinExistence type="predicted"/>
<sequence>MVMVMSRQISLVCFSVLWIGSVCQSFSQTSEEAAGSLLLVNGRILTMIGDDVLMGNVLMNRGRITVVGDEVGAIPPGTEIIDLDGRMVIPGLIDSHVHFVRAGLRPGHDMRSIEAARSIAGFQTALTQKAASLPEGELITAIGGWSPVQFAENRFPTLAELDAAAPDHPVYIHLRAYGPAVTNTLARRLLQDGGINVGEDGMINTRDDAIAAYDYLKSHQTDQNRQRNTRDLMRYVNSLGLTMVIDAAGTNRPGAQLLVPERDYQSVLALWKQQEMTVRVRLMFMSWDLNVGDGSGDSDVEQRVRNSFMGFGDDMFRVAGLGEHTVNDSMSSSFYAATSLAARTGWLLQEHSGTAEENDAHILAFEAANDIAPISGLHWSLTHVHEINTEIIERLKALGAGVTVQNQRFYSTNSNRAGPPFRLIVDSGIPVGAGTDSTVGHPMNPWYSLYYMVTGKNVLGQSINADQKITRLEALRLYTGGSAWFSHDEDVLGSIEVGKLADLVVLSDDYLAVPEEQILNLSSVLTVVGGKIVYREL</sequence>
<accession>A0A381P5H4</accession>
<evidence type="ECO:0000259" key="1">
    <source>
        <dbReference type="Pfam" id="PF07969"/>
    </source>
</evidence>
<name>A0A381P5H4_9ZZZZ</name>